<dbReference type="AlphaFoldDB" id="A0A737LIQ8"/>
<evidence type="ECO:0000259" key="2">
    <source>
        <dbReference type="Pfam" id="PF13391"/>
    </source>
</evidence>
<dbReference type="EMBL" id="DAATEH010000006">
    <property type="protein sequence ID" value="HAE8207712.1"/>
    <property type="molecule type" value="Genomic_DNA"/>
</dbReference>
<evidence type="ECO:0000256" key="1">
    <source>
        <dbReference type="SAM" id="Coils"/>
    </source>
</evidence>
<feature type="domain" description="HNH nuclease" evidence="2">
    <location>
        <begin position="299"/>
        <end position="347"/>
    </location>
</feature>
<reference evidence="3" key="1">
    <citation type="journal article" date="2018" name="Genome Biol.">
        <title>SKESA: strategic k-mer extension for scrupulous assemblies.</title>
        <authorList>
            <person name="Souvorov A."/>
            <person name="Agarwala R."/>
            <person name="Lipman D.J."/>
        </authorList>
    </citation>
    <scope>NUCLEOTIDE SEQUENCE</scope>
    <source>
        <strain evidence="3">3472-64</strain>
    </source>
</reference>
<keyword evidence="1" id="KW-0175">Coiled coil</keyword>
<dbReference type="RefSeq" id="WP_052715470.1">
    <property type="nucleotide sequence ID" value="NZ_JXTT01000058.1"/>
</dbReference>
<dbReference type="InterPro" id="IPR003615">
    <property type="entry name" value="HNH_nuc"/>
</dbReference>
<name>A0A737LIQ8_SALER</name>
<dbReference type="Pfam" id="PF13391">
    <property type="entry name" value="HNH_2"/>
    <property type="match status" value="1"/>
</dbReference>
<comment type="caution">
    <text evidence="3">The sequence shown here is derived from an EMBL/GenBank/DDBJ whole genome shotgun (WGS) entry which is preliminary data.</text>
</comment>
<protein>
    <recommendedName>
        <fullName evidence="2">HNH nuclease domain-containing protein</fullName>
    </recommendedName>
</protein>
<organism evidence="3">
    <name type="scientific">Salmonella enterica subsp. salamae serovar 42:f,g,t:--</name>
    <dbReference type="NCBI Taxonomy" id="41518"/>
    <lineage>
        <taxon>Bacteria</taxon>
        <taxon>Pseudomonadati</taxon>
        <taxon>Pseudomonadota</taxon>
        <taxon>Gammaproteobacteria</taxon>
        <taxon>Enterobacterales</taxon>
        <taxon>Enterobacteriaceae</taxon>
        <taxon>Salmonella</taxon>
    </lineage>
</organism>
<evidence type="ECO:0000313" key="3">
    <source>
        <dbReference type="EMBL" id="HAE8207712.1"/>
    </source>
</evidence>
<accession>A0A737LIQ8</accession>
<reference evidence="3" key="2">
    <citation type="submission" date="2018-07" db="EMBL/GenBank/DDBJ databases">
        <authorList>
            <consortium name="NCBI Pathogen Detection Project"/>
        </authorList>
    </citation>
    <scope>NUCLEOTIDE SEQUENCE</scope>
    <source>
        <strain evidence="3">3472-64</strain>
    </source>
</reference>
<sequence>MIVTNDLNKMEEVENLARRKAEVMKLCNNFPKGTPNYAQIHTLIQQYAERGLIEDDVLLLLNSSITIHECKKAIEERHTAKERKNKRKKARREERKAKLARKNRLLKWGRISVKVIPSEHLLFTYRALAKTDEYMRQLVSNAKECLHAYNARVAEEQSRKEIELQKEHLRRARAAADKLRKQPSNANAADREDAYEYVHLSIPREQLNEFRRWCVQTYGSRIDDLFGAVNAFVAAHPAKPTSQSTTIADNLIQPPTKIAMPITAFPVKPKREGSEVVITSRPDQANFSEAVRYNCFDRCVITGATIRWRNEAAHIIEHKHDGPDHYTNGLLLRIDLHRLFDNNLLAICPQTLTVHITPELLVDDPDLNAYQGKLIAELRHPVNPDYLIARWEAFQQLSCEKR</sequence>
<gene>
    <name evidence="3" type="ORF">GND11_000996</name>
</gene>
<proteinExistence type="predicted"/>
<feature type="coiled-coil region" evidence="1">
    <location>
        <begin position="71"/>
        <end position="103"/>
    </location>
</feature>